<sequence length="102" mass="12083">MNIENELIIYSLKGGCYMTNWQIVNHRLQNLSLHNLKEICYAHNISMEERDLELILQIIKNNPYSIVNEEYTPILFIEISNVTNKATCDKFKPIIEKEYLIH</sequence>
<name>B0N0T0_9FIRM</name>
<dbReference type="InterPro" id="IPR020277">
    <property type="entry name" value="DUF2624"/>
</dbReference>
<evidence type="ECO:0000313" key="1">
    <source>
        <dbReference type="EMBL" id="EDS19966.1"/>
    </source>
</evidence>
<dbReference type="EMBL" id="ABFX02000002">
    <property type="protein sequence ID" value="EDS19966.1"/>
    <property type="molecule type" value="Genomic_DNA"/>
</dbReference>
<dbReference type="HOGENOM" id="CLU_2507016_0_0_9"/>
<organism evidence="1 2">
    <name type="scientific">Thomasclavelia ramosa DSM 1402</name>
    <dbReference type="NCBI Taxonomy" id="445974"/>
    <lineage>
        <taxon>Bacteria</taxon>
        <taxon>Bacillati</taxon>
        <taxon>Bacillota</taxon>
        <taxon>Erysipelotrichia</taxon>
        <taxon>Erysipelotrichales</taxon>
        <taxon>Coprobacillaceae</taxon>
        <taxon>Thomasclavelia</taxon>
    </lineage>
</organism>
<comment type="caution">
    <text evidence="1">The sequence shown here is derived from an EMBL/GenBank/DDBJ whole genome shotgun (WGS) entry which is preliminary data.</text>
</comment>
<protein>
    <recommendedName>
        <fullName evidence="3">DUF2624 family protein</fullName>
    </recommendedName>
</protein>
<dbReference type="eggNOG" id="ENOG503361B">
    <property type="taxonomic scope" value="Bacteria"/>
</dbReference>
<accession>B0N0T0</accession>
<reference evidence="1" key="1">
    <citation type="submission" date="2007-11" db="EMBL/GenBank/DDBJ databases">
        <authorList>
            <person name="Fulton L."/>
            <person name="Clifton S."/>
            <person name="Fulton B."/>
            <person name="Xu J."/>
            <person name="Minx P."/>
            <person name="Pepin K.H."/>
            <person name="Johnson M."/>
            <person name="Thiruvilangam P."/>
            <person name="Bhonagiri V."/>
            <person name="Nash W.E."/>
            <person name="Mardis E.R."/>
            <person name="Wilson R.K."/>
        </authorList>
    </citation>
    <scope>NUCLEOTIDE SEQUENCE [LARGE SCALE GENOMIC DNA]</scope>
    <source>
        <strain evidence="1">DSM 1402</strain>
    </source>
</reference>
<gene>
    <name evidence="1" type="ORF">CLORAM_00057</name>
</gene>
<reference evidence="1" key="2">
    <citation type="submission" date="2014-06" db="EMBL/GenBank/DDBJ databases">
        <title>Draft genome sequence of Clostridium ramosum(DSM 1402).</title>
        <authorList>
            <person name="Sudarsanam P."/>
            <person name="Ley R."/>
            <person name="Guruge J."/>
            <person name="Turnbaugh P.J."/>
            <person name="Mahowald M."/>
            <person name="Liep D."/>
            <person name="Gordon J."/>
        </authorList>
    </citation>
    <scope>NUCLEOTIDE SEQUENCE</scope>
    <source>
        <strain evidence="1">DSM 1402</strain>
    </source>
</reference>
<dbReference type="AlphaFoldDB" id="B0N0T0"/>
<dbReference type="Proteomes" id="UP000005798">
    <property type="component" value="Unassembled WGS sequence"/>
</dbReference>
<dbReference type="Pfam" id="PF11116">
    <property type="entry name" value="DUF2624"/>
    <property type="match status" value="1"/>
</dbReference>
<evidence type="ECO:0008006" key="3">
    <source>
        <dbReference type="Google" id="ProtNLM"/>
    </source>
</evidence>
<proteinExistence type="predicted"/>
<evidence type="ECO:0000313" key="2">
    <source>
        <dbReference type="Proteomes" id="UP000005798"/>
    </source>
</evidence>
<keyword evidence="2" id="KW-1185">Reference proteome</keyword>